<feature type="transmembrane region" description="Helical" evidence="2">
    <location>
        <begin position="36"/>
        <end position="59"/>
    </location>
</feature>
<keyword evidence="2" id="KW-0812">Transmembrane</keyword>
<dbReference type="RefSeq" id="WP_108947652.1">
    <property type="nucleotide sequence ID" value="NZ_CP022187.1"/>
</dbReference>
<proteinExistence type="predicted"/>
<dbReference type="KEGG" id="acom:CEW83_00830"/>
<reference evidence="3 4" key="1">
    <citation type="submission" date="2017-06" db="EMBL/GenBank/DDBJ databases">
        <title>Azoarcus.</title>
        <authorList>
            <person name="Woo J.-H."/>
            <person name="Kim H.-S."/>
        </authorList>
    </citation>
    <scope>NUCLEOTIDE SEQUENCE [LARGE SCALE GENOMIC DNA]</scope>
    <source>
        <strain evidence="3 4">TSPY31</strain>
    </source>
</reference>
<protein>
    <recommendedName>
        <fullName evidence="5">DUF58 domain-containing protein</fullName>
    </recommendedName>
</protein>
<evidence type="ECO:0000256" key="2">
    <source>
        <dbReference type="SAM" id="Phobius"/>
    </source>
</evidence>
<accession>A0A2U8GKI0</accession>
<feature type="region of interest" description="Disordered" evidence="1">
    <location>
        <begin position="192"/>
        <end position="228"/>
    </location>
</feature>
<dbReference type="Proteomes" id="UP000244930">
    <property type="component" value="Chromosome"/>
</dbReference>
<keyword evidence="2" id="KW-0472">Membrane</keyword>
<organism evidence="3 4">
    <name type="scientific">Parazoarcus communis</name>
    <dbReference type="NCBI Taxonomy" id="41977"/>
    <lineage>
        <taxon>Bacteria</taxon>
        <taxon>Pseudomonadati</taxon>
        <taxon>Pseudomonadota</taxon>
        <taxon>Betaproteobacteria</taxon>
        <taxon>Rhodocyclales</taxon>
        <taxon>Zoogloeaceae</taxon>
        <taxon>Parazoarcus</taxon>
    </lineage>
</organism>
<dbReference type="AlphaFoldDB" id="A0A2U8GKI0"/>
<evidence type="ECO:0000256" key="1">
    <source>
        <dbReference type="SAM" id="MobiDB-lite"/>
    </source>
</evidence>
<keyword evidence="4" id="KW-1185">Reference proteome</keyword>
<feature type="transmembrane region" description="Helical" evidence="2">
    <location>
        <begin position="65"/>
        <end position="85"/>
    </location>
</feature>
<keyword evidence="2" id="KW-1133">Transmembrane helix</keyword>
<evidence type="ECO:0000313" key="3">
    <source>
        <dbReference type="EMBL" id="AWI73944.1"/>
    </source>
</evidence>
<dbReference type="EMBL" id="CP022187">
    <property type="protein sequence ID" value="AWI73944.1"/>
    <property type="molecule type" value="Genomic_DNA"/>
</dbReference>
<dbReference type="PANTHER" id="PTHR34351">
    <property type="entry name" value="SLR1927 PROTEIN-RELATED"/>
    <property type="match status" value="1"/>
</dbReference>
<sequence>MGVDALTGGARRLVDRWLFRLRRPEAAPIILYQRRIYVLPTAAGYAFALALLVMLIASINYNLSLGYGLTFLIGGVAVASIVHAFRNLLQLSIRNGRTEPTFCGDNIVFHLLIDNHRPARRPALCLRAQGGSTAFDLAPGTVTEVSLALPTKARGPFPLGRTTLETRWPLGLIRAWSVFIPDTTGLVYPAPEADPPPLPGLTAGDAHGQRSLRAGDDDFAGLRNHQQSDSPQHLAWKVLARGGPLMTKQFSSLEGGDVSLEWSSLPSTLDDEARLSRLTAWLLMAERSGQRYALQLPSRYFPRGSGRVHLHQCLRALALHGQPHAGSSDV</sequence>
<name>A0A2U8GKI0_9RHOO</name>
<dbReference type="PANTHER" id="PTHR34351:SF1">
    <property type="entry name" value="SLR1927 PROTEIN"/>
    <property type="match status" value="1"/>
</dbReference>
<evidence type="ECO:0000313" key="4">
    <source>
        <dbReference type="Proteomes" id="UP000244930"/>
    </source>
</evidence>
<evidence type="ECO:0008006" key="5">
    <source>
        <dbReference type="Google" id="ProtNLM"/>
    </source>
</evidence>
<gene>
    <name evidence="3" type="ORF">CEW83_00830</name>
</gene>